<dbReference type="EMBL" id="JAAKZH010000012">
    <property type="protein sequence ID" value="NGO66560.1"/>
    <property type="molecule type" value="Genomic_DNA"/>
</dbReference>
<dbReference type="AlphaFoldDB" id="A0A6M1SBH9"/>
<protein>
    <submittedName>
        <fullName evidence="1">SAM-dependent methyltransferase</fullName>
    </submittedName>
</protein>
<comment type="caution">
    <text evidence="1">The sequence shown here is derived from an EMBL/GenBank/DDBJ whole genome shotgun (WGS) entry which is preliminary data.</text>
</comment>
<dbReference type="InterPro" id="IPR029063">
    <property type="entry name" value="SAM-dependent_MTases_sf"/>
</dbReference>
<dbReference type="Proteomes" id="UP000477849">
    <property type="component" value="Unassembled WGS sequence"/>
</dbReference>
<organism evidence="1 2">
    <name type="scientific">Rhizobium daejeonense</name>
    <dbReference type="NCBI Taxonomy" id="240521"/>
    <lineage>
        <taxon>Bacteria</taxon>
        <taxon>Pseudomonadati</taxon>
        <taxon>Pseudomonadota</taxon>
        <taxon>Alphaproteobacteria</taxon>
        <taxon>Hyphomicrobiales</taxon>
        <taxon>Rhizobiaceae</taxon>
        <taxon>Rhizobium/Agrobacterium group</taxon>
        <taxon>Rhizobium</taxon>
    </lineage>
</organism>
<dbReference type="Gene3D" id="3.40.50.150">
    <property type="entry name" value="Vaccinia Virus protein VP39"/>
    <property type="match status" value="1"/>
</dbReference>
<keyword evidence="1" id="KW-0489">Methyltransferase</keyword>
<accession>A0A6M1SBH9</accession>
<dbReference type="GO" id="GO:0032259">
    <property type="term" value="P:methylation"/>
    <property type="evidence" value="ECO:0007669"/>
    <property type="project" value="UniProtKB-KW"/>
</dbReference>
<keyword evidence="1" id="KW-0808">Transferase</keyword>
<dbReference type="GO" id="GO:0008168">
    <property type="term" value="F:methyltransferase activity"/>
    <property type="evidence" value="ECO:0007669"/>
    <property type="project" value="UniProtKB-KW"/>
</dbReference>
<keyword evidence="2" id="KW-1185">Reference proteome</keyword>
<proteinExistence type="predicted"/>
<evidence type="ECO:0000313" key="2">
    <source>
        <dbReference type="Proteomes" id="UP000477849"/>
    </source>
</evidence>
<gene>
    <name evidence="1" type="ORF">G6N76_23100</name>
</gene>
<evidence type="ECO:0000313" key="1">
    <source>
        <dbReference type="EMBL" id="NGO66560.1"/>
    </source>
</evidence>
<name>A0A6M1SBH9_9HYPH</name>
<sequence length="197" mass="21792">MTIKQGKTASISFSDTAAFFKEWMTDPARVGSLVPSSDRLSALITRHVDPAYGPVLELGPGTGVFTRMLIHRGVRQEDLTLVEFGHDFAASLKERFPAAKIICLDAGRLWHTRSDFPLHGAAVSGLPLLAMPRRKVFRIVRGAFALLDPSACLFQFTYGWRCPIPTVILDRLGLQAERVGTVVRNFPPASVYKVARR</sequence>
<reference evidence="1 2" key="1">
    <citation type="submission" date="2020-02" db="EMBL/GenBank/DDBJ databases">
        <title>Genome sequence of the type strain CCBAU10050 of Rhizobium daejeonense.</title>
        <authorList>
            <person name="Gao J."/>
            <person name="Sun J."/>
        </authorList>
    </citation>
    <scope>NUCLEOTIDE SEQUENCE [LARGE SCALE GENOMIC DNA]</scope>
    <source>
        <strain evidence="1 2">CCBAU10050</strain>
    </source>
</reference>
<dbReference type="SUPFAM" id="SSF53335">
    <property type="entry name" value="S-adenosyl-L-methionine-dependent methyltransferases"/>
    <property type="match status" value="1"/>
</dbReference>